<dbReference type="EMBL" id="JAFIQS020000010">
    <property type="protein sequence ID" value="KAH9476503.1"/>
    <property type="molecule type" value="Genomic_DNA"/>
</dbReference>
<evidence type="ECO:0000313" key="2">
    <source>
        <dbReference type="Proteomes" id="UP000664032"/>
    </source>
</evidence>
<keyword evidence="1" id="KW-0813">Transport</keyword>
<keyword evidence="1" id="KW-0762">Sugar transport</keyword>
<proteinExistence type="predicted"/>
<accession>A0ACB8GLU2</accession>
<gene>
    <name evidence="1" type="ORF">JR316_0010415</name>
</gene>
<sequence>MNQAALEKITFIPKSSKIITFLLITCSCITSTTFGYDASMINGLNILPSYTDYFHLNTATLALNTASIWIGGCLVAFCYGQFTDWVGRRPALLWAALITVFAVILQTAAQNVAMFVIARILIGFGTSASGLCGPVYLAETLPFQRRAWGLGVFNDFYYVGGLIAAGITFGTSTMNSTWAWRIPSAIQGVFSIICIIIIHFIPESPRWLIYQNQHEEALKVIAYMYADGDRENPLVVAQFKEITDTIDYEKTSGETLSMMQLVKTPSARKRVTLAISAAVFSTIAGIYATVAMLFLFQGSYSIGWTPLLYLYPPEVMNYSIRANGMAIFQFALNGTALWCVFAFPFALVAIGWKTYMINGAYDVLIIGLMAWYWVETKGTSLEEVDRVIDGEKHSNVPDLKSVLKGEGKLF</sequence>
<dbReference type="Proteomes" id="UP000664032">
    <property type="component" value="Unassembled WGS sequence"/>
</dbReference>
<organism evidence="1 2">
    <name type="scientific">Psilocybe cubensis</name>
    <name type="common">Psychedelic mushroom</name>
    <name type="synonym">Stropharia cubensis</name>
    <dbReference type="NCBI Taxonomy" id="181762"/>
    <lineage>
        <taxon>Eukaryota</taxon>
        <taxon>Fungi</taxon>
        <taxon>Dikarya</taxon>
        <taxon>Basidiomycota</taxon>
        <taxon>Agaricomycotina</taxon>
        <taxon>Agaricomycetes</taxon>
        <taxon>Agaricomycetidae</taxon>
        <taxon>Agaricales</taxon>
        <taxon>Agaricineae</taxon>
        <taxon>Strophariaceae</taxon>
        <taxon>Psilocybe</taxon>
    </lineage>
</organism>
<name>A0ACB8GLU2_PSICU</name>
<reference evidence="1" key="1">
    <citation type="submission" date="2021-10" db="EMBL/GenBank/DDBJ databases">
        <title>Psilocybe cubensis genome.</title>
        <authorList>
            <person name="Mckernan K.J."/>
            <person name="Crawford S."/>
            <person name="Trippe A."/>
            <person name="Kane L.T."/>
            <person name="Mclaughlin S."/>
        </authorList>
    </citation>
    <scope>NUCLEOTIDE SEQUENCE</scope>
    <source>
        <strain evidence="1">MGC-MH-2018</strain>
    </source>
</reference>
<keyword evidence="2" id="KW-1185">Reference proteome</keyword>
<comment type="caution">
    <text evidence="1">The sequence shown here is derived from an EMBL/GenBank/DDBJ whole genome shotgun (WGS) entry which is preliminary data.</text>
</comment>
<evidence type="ECO:0000313" key="1">
    <source>
        <dbReference type="EMBL" id="KAH9476503.1"/>
    </source>
</evidence>
<protein>
    <submittedName>
        <fullName evidence="1">High-affinity glucose transporter 1</fullName>
    </submittedName>
</protein>